<sequence>MENKTIPVLLLTGYLGSGKTTLVNNILSNRKGIRFAVIVNDIGEVNIDADLIQKGGVVGSKDDSLVALQNGCICCTLKADLVEQVYELMKMQRFDYIVIEASGICEPEPIAQTICTIPTLGEAYRKYGICRLDCIVTVVDALRMESEFACGDDLTSKNIGEEDIENLIIQQIEFCNIILLNKASEVKPEELARIRQIIRTLQPKAEIIECDYTNVDLDKLINTGLFDFDSVATSAGWIQGIEHQATAEEEIEARNYGMHYQYSHGDEGKEGHESHGHHDHHHDENEHHHDHDHHHDDHDHHDHDDDSDNDSHGHGTHEHHHHHHHHEGGEVEEYGIGTFVYYRRPAFDLNKFDHFVARKWPKSVIRAKGICYFSDNTDMSYLFEQAGKQKLLREAGQWYATAPEEDRLELMRQDPNFFKDWDEKYGDRMQKIVFIGQNMDKEQIISDLDQCLE</sequence>
<dbReference type="CDD" id="cd03112">
    <property type="entry name" value="CobW-like"/>
    <property type="match status" value="1"/>
</dbReference>
<accession>A0A9D9H8Q6</accession>
<dbReference type="InterPro" id="IPR051927">
    <property type="entry name" value="Zn_Chap_cDPG_Synth"/>
</dbReference>
<dbReference type="InterPro" id="IPR027417">
    <property type="entry name" value="P-loop_NTPase"/>
</dbReference>
<evidence type="ECO:0000256" key="2">
    <source>
        <dbReference type="ARBA" id="ARBA00022801"/>
    </source>
</evidence>
<proteinExistence type="inferred from homology"/>
<comment type="caution">
    <text evidence="9">The sequence shown here is derived from an EMBL/GenBank/DDBJ whole genome shotgun (WGS) entry which is preliminary data.</text>
</comment>
<dbReference type="AlphaFoldDB" id="A0A9D9H8Q6"/>
<comment type="function">
    <text evidence="5">Zinc chaperone that directly transfers zinc cofactor to target proteins, thereby activating them. Zinc is transferred from the CXCC motif in the GTPase domain to the zinc binding site in target proteins in a process requiring GTP hydrolysis.</text>
</comment>
<dbReference type="Gene3D" id="3.30.1220.10">
    <property type="entry name" value="CobW-like, C-terminal domain"/>
    <property type="match status" value="1"/>
</dbReference>
<evidence type="ECO:0000259" key="8">
    <source>
        <dbReference type="SMART" id="SM00833"/>
    </source>
</evidence>
<feature type="compositionally biased region" description="Basic and acidic residues" evidence="7">
    <location>
        <begin position="264"/>
        <end position="316"/>
    </location>
</feature>
<dbReference type="SMART" id="SM00833">
    <property type="entry name" value="CobW_C"/>
    <property type="match status" value="1"/>
</dbReference>
<dbReference type="InterPro" id="IPR011629">
    <property type="entry name" value="CobW-like_C"/>
</dbReference>
<feature type="region of interest" description="Disordered" evidence="7">
    <location>
        <begin position="261"/>
        <end position="330"/>
    </location>
</feature>
<dbReference type="InterPro" id="IPR036627">
    <property type="entry name" value="CobW-likC_sf"/>
</dbReference>
<dbReference type="Gene3D" id="3.40.50.300">
    <property type="entry name" value="P-loop containing nucleotide triphosphate hydrolases"/>
    <property type="match status" value="1"/>
</dbReference>
<evidence type="ECO:0000256" key="5">
    <source>
        <dbReference type="ARBA" id="ARBA00045658"/>
    </source>
</evidence>
<dbReference type="GO" id="GO:0000166">
    <property type="term" value="F:nucleotide binding"/>
    <property type="evidence" value="ECO:0007669"/>
    <property type="project" value="UniProtKB-KW"/>
</dbReference>
<evidence type="ECO:0000256" key="7">
    <source>
        <dbReference type="SAM" id="MobiDB-lite"/>
    </source>
</evidence>
<evidence type="ECO:0000256" key="3">
    <source>
        <dbReference type="ARBA" id="ARBA00023186"/>
    </source>
</evidence>
<keyword evidence="1" id="KW-0547">Nucleotide-binding</keyword>
<comment type="catalytic activity">
    <reaction evidence="6">
        <text>GTP + H2O = GDP + phosphate + H(+)</text>
        <dbReference type="Rhea" id="RHEA:19669"/>
        <dbReference type="ChEBI" id="CHEBI:15377"/>
        <dbReference type="ChEBI" id="CHEBI:15378"/>
        <dbReference type="ChEBI" id="CHEBI:37565"/>
        <dbReference type="ChEBI" id="CHEBI:43474"/>
        <dbReference type="ChEBI" id="CHEBI:58189"/>
    </reaction>
    <physiologicalReaction direction="left-to-right" evidence="6">
        <dbReference type="Rhea" id="RHEA:19670"/>
    </physiologicalReaction>
</comment>
<feature type="domain" description="CobW C-terminal" evidence="8">
    <location>
        <begin position="336"/>
        <end position="452"/>
    </location>
</feature>
<evidence type="ECO:0000256" key="6">
    <source>
        <dbReference type="ARBA" id="ARBA00049117"/>
    </source>
</evidence>
<keyword evidence="2" id="KW-0378">Hydrolase</keyword>
<dbReference type="Proteomes" id="UP000823619">
    <property type="component" value="Unassembled WGS sequence"/>
</dbReference>
<dbReference type="PANTHER" id="PTHR43603">
    <property type="entry name" value="COBW DOMAIN-CONTAINING PROTEIN DDB_G0274527"/>
    <property type="match status" value="1"/>
</dbReference>
<keyword evidence="3" id="KW-0143">Chaperone</keyword>
<dbReference type="GO" id="GO:0016787">
    <property type="term" value="F:hydrolase activity"/>
    <property type="evidence" value="ECO:0007669"/>
    <property type="project" value="UniProtKB-KW"/>
</dbReference>
<dbReference type="Pfam" id="PF02492">
    <property type="entry name" value="cobW"/>
    <property type="match status" value="1"/>
</dbReference>
<dbReference type="PANTHER" id="PTHR43603:SF1">
    <property type="entry name" value="ZINC-REGULATED GTPASE METALLOPROTEIN ACTIVATOR 1"/>
    <property type="match status" value="1"/>
</dbReference>
<name>A0A9D9H8Q6_9BACT</name>
<dbReference type="SUPFAM" id="SSF90002">
    <property type="entry name" value="Hypothetical protein YjiA, C-terminal domain"/>
    <property type="match status" value="1"/>
</dbReference>
<comment type="similarity">
    <text evidence="4">Belongs to the SIMIBI class G3E GTPase family. ZNG1 subfamily.</text>
</comment>
<dbReference type="EMBL" id="JADIMO010000072">
    <property type="protein sequence ID" value="MBO8445200.1"/>
    <property type="molecule type" value="Genomic_DNA"/>
</dbReference>
<evidence type="ECO:0000313" key="10">
    <source>
        <dbReference type="Proteomes" id="UP000823619"/>
    </source>
</evidence>
<dbReference type="InterPro" id="IPR003495">
    <property type="entry name" value="CobW/HypB/UreG_nucleotide-bd"/>
</dbReference>
<organism evidence="9 10">
    <name type="scientific">Candidatus Cryptobacteroides merdavium</name>
    <dbReference type="NCBI Taxonomy" id="2840769"/>
    <lineage>
        <taxon>Bacteria</taxon>
        <taxon>Pseudomonadati</taxon>
        <taxon>Bacteroidota</taxon>
        <taxon>Bacteroidia</taxon>
        <taxon>Bacteroidales</taxon>
        <taxon>Candidatus Cryptobacteroides</taxon>
    </lineage>
</organism>
<feature type="compositionally biased region" description="Basic residues" evidence="7">
    <location>
        <begin position="317"/>
        <end position="326"/>
    </location>
</feature>
<reference evidence="9" key="2">
    <citation type="journal article" date="2021" name="PeerJ">
        <title>Extensive microbial diversity within the chicken gut microbiome revealed by metagenomics and culture.</title>
        <authorList>
            <person name="Gilroy R."/>
            <person name="Ravi A."/>
            <person name="Getino M."/>
            <person name="Pursley I."/>
            <person name="Horton D.L."/>
            <person name="Alikhan N.F."/>
            <person name="Baker D."/>
            <person name="Gharbi K."/>
            <person name="Hall N."/>
            <person name="Watson M."/>
            <person name="Adriaenssens E.M."/>
            <person name="Foster-Nyarko E."/>
            <person name="Jarju S."/>
            <person name="Secka A."/>
            <person name="Antonio M."/>
            <person name="Oren A."/>
            <person name="Chaudhuri R.R."/>
            <person name="La Ragione R."/>
            <person name="Hildebrand F."/>
            <person name="Pallen M.J."/>
        </authorList>
    </citation>
    <scope>NUCLEOTIDE SEQUENCE</scope>
    <source>
        <strain evidence="9">D5-748</strain>
    </source>
</reference>
<evidence type="ECO:0000256" key="1">
    <source>
        <dbReference type="ARBA" id="ARBA00022741"/>
    </source>
</evidence>
<protein>
    <submittedName>
        <fullName evidence="9">GTP-binding protein</fullName>
    </submittedName>
</protein>
<dbReference type="Pfam" id="PF07683">
    <property type="entry name" value="CobW_C"/>
    <property type="match status" value="1"/>
</dbReference>
<evidence type="ECO:0000256" key="4">
    <source>
        <dbReference type="ARBA" id="ARBA00034320"/>
    </source>
</evidence>
<gene>
    <name evidence="9" type="ORF">IAC23_05850</name>
</gene>
<dbReference type="SUPFAM" id="SSF52540">
    <property type="entry name" value="P-loop containing nucleoside triphosphate hydrolases"/>
    <property type="match status" value="1"/>
</dbReference>
<reference evidence="9" key="1">
    <citation type="submission" date="2020-10" db="EMBL/GenBank/DDBJ databases">
        <authorList>
            <person name="Gilroy R."/>
        </authorList>
    </citation>
    <scope>NUCLEOTIDE SEQUENCE</scope>
    <source>
        <strain evidence="9">D5-748</strain>
    </source>
</reference>
<evidence type="ECO:0000313" key="9">
    <source>
        <dbReference type="EMBL" id="MBO8445200.1"/>
    </source>
</evidence>